<accession>D0AAB9</accession>
<protein>
    <submittedName>
        <fullName evidence="1">Uncharacterized protein</fullName>
    </submittedName>
</protein>
<sequence length="390" mass="43893">MHQLLFNLPGEGMIRDIRPHADLDRYMCGAYLIAVPFAGQHILFCTSNITSFLSFPCLNVVLSFALQANQRLATADTITWTFSHARVNSASITAVSQCVRPFRPLGLVQRAMRTVLWCTPTVDTALGTSHRNLPTPAHHSLTSHLMSTATRGTRVLEWNGTTGFDDAEHTVIGRGRVRMTTLCGSIRSNDDPVRQHQELSCRRTFSAAVTGANEGVPLWNYYAEVGQEYGLPSHFPLSFMAPFIHQYTSRAWSRKEIERHLKVVEERTGLRTIQQACDATSELLEWGEEEMGVVPHGLLQHVVMLAEDIVLQNKKKAYRKAAHERGILRTTTMERYYALPHLRTGPPMPTTLEQPSGEFPWGKFSTMVGGTRIHPLYRPDGFFKDNMYPA</sequence>
<proteinExistence type="predicted"/>
<organism evidence="1 2">
    <name type="scientific">Trypanosoma brucei gambiense (strain MHOM/CI/86/DAL972)</name>
    <dbReference type="NCBI Taxonomy" id="679716"/>
    <lineage>
        <taxon>Eukaryota</taxon>
        <taxon>Discoba</taxon>
        <taxon>Euglenozoa</taxon>
        <taxon>Kinetoplastea</taxon>
        <taxon>Metakinetoplastina</taxon>
        <taxon>Trypanosomatida</taxon>
        <taxon>Trypanosomatidae</taxon>
        <taxon>Trypanosoma</taxon>
    </lineage>
</organism>
<dbReference type="KEGG" id="tbg:TbgDal_XI17400"/>
<dbReference type="GeneID" id="23866952"/>
<gene>
    <name evidence="1" type="ORF">TbgDal_XI17400</name>
</gene>
<name>D0AAB9_TRYB9</name>
<dbReference type="Proteomes" id="UP000002316">
    <property type="component" value="Chromosome 11"/>
</dbReference>
<evidence type="ECO:0000313" key="2">
    <source>
        <dbReference type="Proteomes" id="UP000002316"/>
    </source>
</evidence>
<dbReference type="EMBL" id="FN554974">
    <property type="protein sequence ID" value="CBH18620.1"/>
    <property type="molecule type" value="Genomic_DNA"/>
</dbReference>
<dbReference type="OrthoDB" id="275398at2759"/>
<evidence type="ECO:0000313" key="1">
    <source>
        <dbReference type="EMBL" id="CBH18620.1"/>
    </source>
</evidence>
<dbReference type="AlphaFoldDB" id="D0AAB9"/>
<reference evidence="2" key="1">
    <citation type="journal article" date="2010" name="PLoS Negl. Trop. Dis.">
        <title>The genome sequence of Trypanosoma brucei gambiense, causative agent of chronic human african trypanosomiasis.</title>
        <authorList>
            <person name="Jackson A.P."/>
            <person name="Sanders M."/>
            <person name="Berry A."/>
            <person name="McQuillan J."/>
            <person name="Aslett M.A."/>
            <person name="Quail M.A."/>
            <person name="Chukualim B."/>
            <person name="Capewell P."/>
            <person name="MacLeod A."/>
            <person name="Melville S.E."/>
            <person name="Gibson W."/>
            <person name="Barry J.D."/>
            <person name="Berriman M."/>
            <person name="Hertz-Fowler C."/>
        </authorList>
    </citation>
    <scope>NUCLEOTIDE SEQUENCE [LARGE SCALE GENOMIC DNA]</scope>
    <source>
        <strain evidence="2">MHOM/CI/86/DAL972</strain>
    </source>
</reference>
<dbReference type="RefSeq" id="XP_011780884.1">
    <property type="nucleotide sequence ID" value="XM_011782582.1"/>
</dbReference>